<reference evidence="1 2" key="1">
    <citation type="submission" date="2009-04" db="EMBL/GenBank/DDBJ databases">
        <authorList>
            <person name="Sebastian Y."/>
            <person name="Madupu R."/>
            <person name="Durkin A.S."/>
            <person name="Torralba M."/>
            <person name="Methe B."/>
            <person name="Sutton G.G."/>
            <person name="Strausberg R.L."/>
            <person name="Nelson K.E."/>
        </authorList>
    </citation>
    <scope>NUCLEOTIDE SEQUENCE [LARGE SCALE GENOMIC DNA]</scope>
    <source>
        <strain evidence="2">ATCC 35406 / DSM 24491 / JCM 8526 / CCUG 16442 / BCRC 14492 / NCTC 13058 / HG 370</strain>
    </source>
</reference>
<sequence length="42" mass="4710">MKSISAPLFLCLDKNQSILSRIAIVNSLKRVSLPSNEGYRFV</sequence>
<protein>
    <submittedName>
        <fullName evidence="1">Uncharacterized protein</fullName>
    </submittedName>
</protein>
<evidence type="ECO:0000313" key="1">
    <source>
        <dbReference type="EMBL" id="EEN82088.1"/>
    </source>
</evidence>
<dbReference type="AlphaFoldDB" id="C3JCJ7"/>
<comment type="caution">
    <text evidence="1">The sequence shown here is derived from an EMBL/GenBank/DDBJ whole genome shotgun (WGS) entry which is preliminary data.</text>
</comment>
<dbReference type="EMBL" id="ACNN01000033">
    <property type="protein sequence ID" value="EEN82088.1"/>
    <property type="molecule type" value="Genomic_DNA"/>
</dbReference>
<evidence type="ECO:0000313" key="2">
    <source>
        <dbReference type="Proteomes" id="UP000004295"/>
    </source>
</evidence>
<organism evidence="1 2">
    <name type="scientific">Porphyromonas endodontalis (strain ATCC 35406 / DSM 24491 / JCM 8526 / CCUG 16442 / BCRC 14492 / NCTC 13058 / HG 370)</name>
    <name type="common">Bacteroides endodontalis</name>
    <dbReference type="NCBI Taxonomy" id="553175"/>
    <lineage>
        <taxon>Bacteria</taxon>
        <taxon>Pseudomonadati</taxon>
        <taxon>Bacteroidota</taxon>
        <taxon>Bacteroidia</taxon>
        <taxon>Bacteroidales</taxon>
        <taxon>Porphyromonadaceae</taxon>
        <taxon>Porphyromonas</taxon>
    </lineage>
</organism>
<proteinExistence type="predicted"/>
<gene>
    <name evidence="1" type="ORF">POREN0001_0023</name>
</gene>
<dbReference type="Proteomes" id="UP000004295">
    <property type="component" value="Unassembled WGS sequence"/>
</dbReference>
<accession>C3JCJ7</accession>
<name>C3JCJ7_POREA</name>
<keyword evidence="2" id="KW-1185">Reference proteome</keyword>